<dbReference type="Gene3D" id="3.40.50.720">
    <property type="entry name" value="NAD(P)-binding Rossmann-like Domain"/>
    <property type="match status" value="1"/>
</dbReference>
<evidence type="ECO:0000313" key="3">
    <source>
        <dbReference type="Proteomes" id="UP000245765"/>
    </source>
</evidence>
<dbReference type="Gene3D" id="3.90.25.10">
    <property type="entry name" value="UDP-galactose 4-epimerase, domain 1"/>
    <property type="match status" value="1"/>
</dbReference>
<dbReference type="InterPro" id="IPR036291">
    <property type="entry name" value="NAD(P)-bd_dom_sf"/>
</dbReference>
<sequence>MALYLVTGGCGFIGSHLCAALAARGDAVRVLDDLSTGSRDNLLPGAELLQGDVADAALVRSAMQGVAGCFHLAAVASVERGVQDWLGTHRANLTGTIAVLDAARAGRVPVVYASSAAVYGEQHILPIAEDAPKRPLSAYGADKLGCEQHALVAGHVHGIATLGLRFFNVFGPRQDPRSPYSGVISIFCDRLARGEPVTVFGDGGQTRDFVHVADVVAALLAGLDAASTAAPVLNVCTGRATSVLDLAHAIAAACGRQADIRHAPARAGEIRHSLGDPTGARALLDLEPKVGLRQGLEEVVGWLARGRPGLAAEAAAREPVT</sequence>
<dbReference type="PANTHER" id="PTHR43245">
    <property type="entry name" value="BIFUNCTIONAL POLYMYXIN RESISTANCE PROTEIN ARNA"/>
    <property type="match status" value="1"/>
</dbReference>
<evidence type="ECO:0000313" key="2">
    <source>
        <dbReference type="EMBL" id="PWS39200.1"/>
    </source>
</evidence>
<proteinExistence type="predicted"/>
<reference evidence="3" key="1">
    <citation type="submission" date="2018-05" db="EMBL/GenBank/DDBJ databases">
        <authorList>
            <person name="Du Z."/>
            <person name="Wang X."/>
        </authorList>
    </citation>
    <scope>NUCLEOTIDE SEQUENCE [LARGE SCALE GENOMIC DNA]</scope>
    <source>
        <strain evidence="3">CQN31</strain>
    </source>
</reference>
<dbReference type="PANTHER" id="PTHR43245:SF53">
    <property type="entry name" value="EPIMERASE-RELATED"/>
    <property type="match status" value="1"/>
</dbReference>
<dbReference type="AlphaFoldDB" id="A0A317FJM4"/>
<feature type="domain" description="NAD-dependent epimerase/dehydratase" evidence="1">
    <location>
        <begin position="5"/>
        <end position="235"/>
    </location>
</feature>
<dbReference type="EMBL" id="QGNA01000001">
    <property type="protein sequence ID" value="PWS39200.1"/>
    <property type="molecule type" value="Genomic_DNA"/>
</dbReference>
<comment type="caution">
    <text evidence="2">The sequence shown here is derived from an EMBL/GenBank/DDBJ whole genome shotgun (WGS) entry which is preliminary data.</text>
</comment>
<dbReference type="Proteomes" id="UP000245765">
    <property type="component" value="Unassembled WGS sequence"/>
</dbReference>
<accession>A0A317FJM4</accession>
<name>A0A317FJM4_9PROT</name>
<organism evidence="2 3">
    <name type="scientific">Falsiroseomonas bella</name>
    <dbReference type="NCBI Taxonomy" id="2184016"/>
    <lineage>
        <taxon>Bacteria</taxon>
        <taxon>Pseudomonadati</taxon>
        <taxon>Pseudomonadota</taxon>
        <taxon>Alphaproteobacteria</taxon>
        <taxon>Acetobacterales</taxon>
        <taxon>Roseomonadaceae</taxon>
        <taxon>Falsiroseomonas</taxon>
    </lineage>
</organism>
<dbReference type="RefSeq" id="WP_109869821.1">
    <property type="nucleotide sequence ID" value="NZ_QGNA01000001.1"/>
</dbReference>
<dbReference type="InterPro" id="IPR050177">
    <property type="entry name" value="Lipid_A_modif_metabolic_enz"/>
</dbReference>
<dbReference type="Pfam" id="PF01370">
    <property type="entry name" value="Epimerase"/>
    <property type="match status" value="1"/>
</dbReference>
<dbReference type="OrthoDB" id="9801785at2"/>
<dbReference type="InterPro" id="IPR001509">
    <property type="entry name" value="Epimerase_deHydtase"/>
</dbReference>
<keyword evidence="3" id="KW-1185">Reference proteome</keyword>
<protein>
    <submittedName>
        <fullName evidence="2">Epimerase</fullName>
    </submittedName>
</protein>
<gene>
    <name evidence="2" type="ORF">DFH01_08180</name>
</gene>
<evidence type="ECO:0000259" key="1">
    <source>
        <dbReference type="Pfam" id="PF01370"/>
    </source>
</evidence>
<dbReference type="SUPFAM" id="SSF51735">
    <property type="entry name" value="NAD(P)-binding Rossmann-fold domains"/>
    <property type="match status" value="1"/>
</dbReference>